<dbReference type="InterPro" id="IPR043128">
    <property type="entry name" value="Rev_trsase/Diguanyl_cyclase"/>
</dbReference>
<evidence type="ECO:0000259" key="1">
    <source>
        <dbReference type="Pfam" id="PF17921"/>
    </source>
</evidence>
<gene>
    <name evidence="3" type="ORF">Tci_021755</name>
</gene>
<protein>
    <submittedName>
        <fullName evidence="3">Putative polyprotein</fullName>
    </submittedName>
</protein>
<dbReference type="PANTHER" id="PTHR46148:SF59">
    <property type="entry name" value="NUCLEOTIDYLTRANSFERASE, RIBONUCLEASE H"/>
    <property type="match status" value="1"/>
</dbReference>
<dbReference type="CDD" id="cd00303">
    <property type="entry name" value="retropepsin_like"/>
    <property type="match status" value="1"/>
</dbReference>
<dbReference type="SUPFAM" id="SSF56672">
    <property type="entry name" value="DNA/RNA polymerases"/>
    <property type="match status" value="1"/>
</dbReference>
<feature type="domain" description="Integrase zinc-binding" evidence="1">
    <location>
        <begin position="524"/>
        <end position="578"/>
    </location>
</feature>
<dbReference type="EMBL" id="BKCJ010002614">
    <property type="protein sequence ID" value="GEU49777.1"/>
    <property type="molecule type" value="Genomic_DNA"/>
</dbReference>
<dbReference type="Gene3D" id="1.10.340.70">
    <property type="match status" value="1"/>
</dbReference>
<organism evidence="3">
    <name type="scientific">Tanacetum cinerariifolium</name>
    <name type="common">Dalmatian daisy</name>
    <name type="synonym">Chrysanthemum cinerariifolium</name>
    <dbReference type="NCBI Taxonomy" id="118510"/>
    <lineage>
        <taxon>Eukaryota</taxon>
        <taxon>Viridiplantae</taxon>
        <taxon>Streptophyta</taxon>
        <taxon>Embryophyta</taxon>
        <taxon>Tracheophyta</taxon>
        <taxon>Spermatophyta</taxon>
        <taxon>Magnoliopsida</taxon>
        <taxon>eudicotyledons</taxon>
        <taxon>Gunneridae</taxon>
        <taxon>Pentapetalae</taxon>
        <taxon>asterids</taxon>
        <taxon>campanulids</taxon>
        <taxon>Asterales</taxon>
        <taxon>Asteraceae</taxon>
        <taxon>Asteroideae</taxon>
        <taxon>Anthemideae</taxon>
        <taxon>Anthemidinae</taxon>
        <taxon>Tanacetum</taxon>
    </lineage>
</organism>
<dbReference type="AlphaFoldDB" id="A0A6L2KLY8"/>
<evidence type="ECO:0000313" key="3">
    <source>
        <dbReference type="EMBL" id="GEU49777.1"/>
    </source>
</evidence>
<reference evidence="3" key="1">
    <citation type="journal article" date="2019" name="Sci. Rep.">
        <title>Draft genome of Tanacetum cinerariifolium, the natural source of mosquito coil.</title>
        <authorList>
            <person name="Yamashiro T."/>
            <person name="Shiraishi A."/>
            <person name="Satake H."/>
            <person name="Nakayama K."/>
        </authorList>
    </citation>
    <scope>NUCLEOTIDE SEQUENCE</scope>
</reference>
<dbReference type="InterPro" id="IPR041588">
    <property type="entry name" value="Integrase_H2C2"/>
</dbReference>
<comment type="caution">
    <text evidence="3">The sequence shown here is derived from an EMBL/GenBank/DDBJ whole genome shotgun (WGS) entry which is preliminary data.</text>
</comment>
<feature type="domain" description="Tf2-1-like SH3-like" evidence="2">
    <location>
        <begin position="681"/>
        <end position="745"/>
    </location>
</feature>
<dbReference type="Gene3D" id="3.30.70.270">
    <property type="match status" value="1"/>
</dbReference>
<dbReference type="Gene3D" id="2.40.70.10">
    <property type="entry name" value="Acid Proteases"/>
    <property type="match status" value="1"/>
</dbReference>
<dbReference type="InterPro" id="IPR056924">
    <property type="entry name" value="SH3_Tf2-1"/>
</dbReference>
<dbReference type="PANTHER" id="PTHR46148">
    <property type="entry name" value="CHROMO DOMAIN-CONTAINING PROTEIN"/>
    <property type="match status" value="1"/>
</dbReference>
<dbReference type="InterPro" id="IPR043502">
    <property type="entry name" value="DNA/RNA_pol_sf"/>
</dbReference>
<dbReference type="Pfam" id="PF17921">
    <property type="entry name" value="Integrase_H2C2"/>
    <property type="match status" value="1"/>
</dbReference>
<name>A0A6L2KLY8_TANCI</name>
<proteinExistence type="predicted"/>
<evidence type="ECO:0000259" key="2">
    <source>
        <dbReference type="Pfam" id="PF24626"/>
    </source>
</evidence>
<sequence>MNTASTSGSGSLPSNTITNLKGKLKAITTQSGIFLDGPSLPIPPPFINLEKDERVDETLTDQDLTEYTIKVSPPLVQKSKPPSQRNFVVHQRDPLHPNIPYPSRMLKQKQQEKDKKMLKALLSNKENFKSWQTHPLMKIAQRLSSRSASINLMPLSVWKKLGLPELISTHMTLELANRAICTPAGIARDVFVMVGKFTFSADFVIVDYESDHRVPLILGRPFLRTARALINVHGEEMILYSILKDSIDQNNLVDLNDNFVDSMSEMFTDEHALDYSSPLLYDEYDDDLFKVDSDTENVYDDPLYSKREKIKESKLLVDELDLPCDFLLPSEYDSFISKDFSKVDALPLTNNKDKVFNPCILIQETLFEVITHVAPEKNEKKLPISHACLMLEDFDPPLYELPFFKEVPRIYVDPSKIEAVKNWKAPKTPTEVRSFLGLAGYYRSKKELNMRQRRWIELFSEYDCEMRYHPGKANVVADALSRKERVKPKRVRDMNMILQLSIKDRILSAHKEAVDVYVPLKGDVRTPIMDEAYKSKYSLHPGADKMYCDLRDRYWWPRMKKDIDEYVSKCLTCLKAKAGHQRPSGLLQQLEIPIWKWKGITMNFVTKLPRTSSGHDTIWVIVPLKGDVRTPIMDEAYKSKYSLHPGADKMYCDLRDRLKAARDRQKSYTDKRRKPLEFSVGNYVLLKVSPWKDVVRFRKKRKLAPRFGGPFEIIEKVGLVAYQLDFPEELNGVHDTFYVLNLKKCLADPTLQVPLDETRVDAKLNFMEDRVEILDREFKQLKQSRIAIIKVRWNSKRGLEFTWECED</sequence>
<dbReference type="Pfam" id="PF24626">
    <property type="entry name" value="SH3_Tf2-1"/>
    <property type="match status" value="1"/>
</dbReference>
<accession>A0A6L2KLY8</accession>
<dbReference type="InterPro" id="IPR021109">
    <property type="entry name" value="Peptidase_aspartic_dom_sf"/>
</dbReference>